<reference evidence="1 2" key="1">
    <citation type="submission" date="2020-10" db="EMBL/GenBank/DDBJ databases">
        <title>The Coptis chinensis genome and diversification of protoberbering-type alkaloids.</title>
        <authorList>
            <person name="Wang B."/>
            <person name="Shu S."/>
            <person name="Song C."/>
            <person name="Liu Y."/>
        </authorList>
    </citation>
    <scope>NUCLEOTIDE SEQUENCE [LARGE SCALE GENOMIC DNA]</scope>
    <source>
        <strain evidence="1">HL-2020</strain>
        <tissue evidence="1">Leaf</tissue>
    </source>
</reference>
<dbReference type="GO" id="GO:0070545">
    <property type="term" value="C:PeBoW complex"/>
    <property type="evidence" value="ECO:0007669"/>
    <property type="project" value="TreeGrafter"/>
</dbReference>
<name>A0A835HA10_9MAGN</name>
<dbReference type="GO" id="GO:0030687">
    <property type="term" value="C:preribosome, large subunit precursor"/>
    <property type="evidence" value="ECO:0007669"/>
    <property type="project" value="TreeGrafter"/>
</dbReference>
<dbReference type="GO" id="GO:0000463">
    <property type="term" value="P:maturation of LSU-rRNA from tricistronic rRNA transcript (SSU-rRNA, 5.8S rRNA, LSU-rRNA)"/>
    <property type="evidence" value="ECO:0007669"/>
    <property type="project" value="TreeGrafter"/>
</dbReference>
<dbReference type="PANTHER" id="PTHR17605">
    <property type="entry name" value="RIBOSOME BIOGENESIS PROTEIN BOP1 BLOCK OF PROLIFERATION 1 PROTEIN"/>
    <property type="match status" value="1"/>
</dbReference>
<dbReference type="GO" id="GO:0043021">
    <property type="term" value="F:ribonucleoprotein complex binding"/>
    <property type="evidence" value="ECO:0007669"/>
    <property type="project" value="TreeGrafter"/>
</dbReference>
<sequence length="185" mass="21085">INIDPESLKPKLPSKKDLKPYPSTCYLEYKGSSDGIVLAYGRLKPGRCVRIWEVGEAVHYVARTQDRAKNLGSLYVSKIVVSTFSLPTVFCSYLRNITLSLSKLFRGRDVLLLNSGLGNEEEQEKINFFYILRLLNHLMNPAGHVTSAVNWLQHDKYDGIRLKHLKALSSVEWHYRGDYISTVVL</sequence>
<dbReference type="EMBL" id="JADFTS010000007">
    <property type="protein sequence ID" value="KAF9596056.1"/>
    <property type="molecule type" value="Genomic_DNA"/>
</dbReference>
<evidence type="ECO:0000313" key="2">
    <source>
        <dbReference type="Proteomes" id="UP000631114"/>
    </source>
</evidence>
<dbReference type="OrthoDB" id="5571054at2759"/>
<comment type="caution">
    <text evidence="1">The sequence shown here is derived from an EMBL/GenBank/DDBJ whole genome shotgun (WGS) entry which is preliminary data.</text>
</comment>
<proteinExistence type="predicted"/>
<dbReference type="InterPro" id="IPR015943">
    <property type="entry name" value="WD40/YVTN_repeat-like_dom_sf"/>
</dbReference>
<accession>A0A835HA10</accession>
<evidence type="ECO:0000313" key="1">
    <source>
        <dbReference type="EMBL" id="KAF9596056.1"/>
    </source>
</evidence>
<dbReference type="PANTHER" id="PTHR17605:SF0">
    <property type="entry name" value="RIBOSOME BIOGENESIS PROTEIN BOP1"/>
    <property type="match status" value="1"/>
</dbReference>
<dbReference type="InterPro" id="IPR028598">
    <property type="entry name" value="BOP1/Erb1"/>
</dbReference>
<feature type="non-terminal residue" evidence="1">
    <location>
        <position position="185"/>
    </location>
</feature>
<organism evidence="1 2">
    <name type="scientific">Coptis chinensis</name>
    <dbReference type="NCBI Taxonomy" id="261450"/>
    <lineage>
        <taxon>Eukaryota</taxon>
        <taxon>Viridiplantae</taxon>
        <taxon>Streptophyta</taxon>
        <taxon>Embryophyta</taxon>
        <taxon>Tracheophyta</taxon>
        <taxon>Spermatophyta</taxon>
        <taxon>Magnoliopsida</taxon>
        <taxon>Ranunculales</taxon>
        <taxon>Ranunculaceae</taxon>
        <taxon>Coptidoideae</taxon>
        <taxon>Coptis</taxon>
    </lineage>
</organism>
<dbReference type="Proteomes" id="UP000631114">
    <property type="component" value="Unassembled WGS sequence"/>
</dbReference>
<dbReference type="AlphaFoldDB" id="A0A835HA10"/>
<protein>
    <submittedName>
        <fullName evidence="1">Uncharacterized protein</fullName>
    </submittedName>
</protein>
<keyword evidence="2" id="KW-1185">Reference proteome</keyword>
<gene>
    <name evidence="1" type="ORF">IFM89_006983</name>
</gene>
<dbReference type="Gene3D" id="2.130.10.10">
    <property type="entry name" value="YVTN repeat-like/Quinoprotein amine dehydrogenase"/>
    <property type="match status" value="1"/>
</dbReference>